<accession>A0A8J6XIF9</accession>
<protein>
    <submittedName>
        <fullName evidence="1">Uncharacterized protein</fullName>
    </submittedName>
</protein>
<dbReference type="RefSeq" id="WP_190829083.1">
    <property type="nucleotide sequence ID" value="NZ_CAWPPI010000053.1"/>
</dbReference>
<dbReference type="AlphaFoldDB" id="A0A8J6XIF9"/>
<proteinExistence type="predicted"/>
<dbReference type="Proteomes" id="UP000629098">
    <property type="component" value="Unassembled WGS sequence"/>
</dbReference>
<dbReference type="EMBL" id="JACXAE010000053">
    <property type="protein sequence ID" value="MBD2773352.1"/>
    <property type="molecule type" value="Genomic_DNA"/>
</dbReference>
<keyword evidence="2" id="KW-1185">Reference proteome</keyword>
<evidence type="ECO:0000313" key="2">
    <source>
        <dbReference type="Proteomes" id="UP000629098"/>
    </source>
</evidence>
<sequence>MSDRIGNSSVFVLLLVQADFQRQARQDSERIKEAELPQLWILASTVSDNLLLSVKMA</sequence>
<comment type="caution">
    <text evidence="1">The sequence shown here is derived from an EMBL/GenBank/DDBJ whole genome shotgun (WGS) entry which is preliminary data.</text>
</comment>
<evidence type="ECO:0000313" key="1">
    <source>
        <dbReference type="EMBL" id="MBD2773352.1"/>
    </source>
</evidence>
<gene>
    <name evidence="1" type="ORF">ICL16_15045</name>
</gene>
<name>A0A8J6XIF9_9CYAN</name>
<organism evidence="1 2">
    <name type="scientific">Iningainema tapete BLCC-T55</name>
    <dbReference type="NCBI Taxonomy" id="2748662"/>
    <lineage>
        <taxon>Bacteria</taxon>
        <taxon>Bacillati</taxon>
        <taxon>Cyanobacteriota</taxon>
        <taxon>Cyanophyceae</taxon>
        <taxon>Nostocales</taxon>
        <taxon>Scytonemataceae</taxon>
        <taxon>Iningainema tapete</taxon>
    </lineage>
</organism>
<reference evidence="1" key="1">
    <citation type="submission" date="2020-09" db="EMBL/GenBank/DDBJ databases">
        <title>Iningainema tapete sp. nov. (Scytonemataceae, Cyanobacteria) from greenhouses in central Florida (USA) produces two types of nodularin with biosynthetic potential for microcystin-LR and anabaenopeptins.</title>
        <authorList>
            <person name="Berthold D.E."/>
            <person name="Lefler F.W."/>
            <person name="Huang I.-S."/>
            <person name="Abdulla H."/>
            <person name="Zimba P.V."/>
            <person name="Laughinghouse H.D. IV."/>
        </authorList>
    </citation>
    <scope>NUCLEOTIDE SEQUENCE</scope>
    <source>
        <strain evidence="1">BLCCT55</strain>
    </source>
</reference>